<accession>A0AAW0WEP3</accession>
<evidence type="ECO:0000313" key="8">
    <source>
        <dbReference type="Proteomes" id="UP001445076"/>
    </source>
</evidence>
<evidence type="ECO:0000256" key="1">
    <source>
        <dbReference type="ARBA" id="ARBA00005582"/>
    </source>
</evidence>
<dbReference type="CDD" id="cd03428">
    <property type="entry name" value="NUDIX_Ap4A_Nudt2"/>
    <property type="match status" value="1"/>
</dbReference>
<organism evidence="7 8">
    <name type="scientific">Cherax quadricarinatus</name>
    <name type="common">Australian red claw crayfish</name>
    <dbReference type="NCBI Taxonomy" id="27406"/>
    <lineage>
        <taxon>Eukaryota</taxon>
        <taxon>Metazoa</taxon>
        <taxon>Ecdysozoa</taxon>
        <taxon>Arthropoda</taxon>
        <taxon>Crustacea</taxon>
        <taxon>Multicrustacea</taxon>
        <taxon>Malacostraca</taxon>
        <taxon>Eumalacostraca</taxon>
        <taxon>Eucarida</taxon>
        <taxon>Decapoda</taxon>
        <taxon>Pleocyemata</taxon>
        <taxon>Astacidea</taxon>
        <taxon>Parastacoidea</taxon>
        <taxon>Parastacidae</taxon>
        <taxon>Cherax</taxon>
    </lineage>
</organism>
<dbReference type="PROSITE" id="PS51462">
    <property type="entry name" value="NUDIX"/>
    <property type="match status" value="1"/>
</dbReference>
<dbReference type="SUPFAM" id="SSF55811">
    <property type="entry name" value="Nudix"/>
    <property type="match status" value="1"/>
</dbReference>
<evidence type="ECO:0000256" key="3">
    <source>
        <dbReference type="ARBA" id="ARBA00022741"/>
    </source>
</evidence>
<dbReference type="Pfam" id="PF00293">
    <property type="entry name" value="NUDIX"/>
    <property type="match status" value="1"/>
</dbReference>
<dbReference type="GO" id="GO:0006754">
    <property type="term" value="P:ATP biosynthetic process"/>
    <property type="evidence" value="ECO:0007669"/>
    <property type="project" value="TreeGrafter"/>
</dbReference>
<dbReference type="AlphaFoldDB" id="A0AAW0WEP3"/>
<dbReference type="InterPro" id="IPR020084">
    <property type="entry name" value="NUDIX_hydrolase_CS"/>
</dbReference>
<dbReference type="PANTHER" id="PTHR21340:SF0">
    <property type="entry name" value="BIS(5'-NUCLEOSYL)-TETRAPHOSPHATASE [ASYMMETRICAL]"/>
    <property type="match status" value="1"/>
</dbReference>
<dbReference type="InterPro" id="IPR015797">
    <property type="entry name" value="NUDIX_hydrolase-like_dom_sf"/>
</dbReference>
<evidence type="ECO:0000256" key="4">
    <source>
        <dbReference type="ARBA" id="ARBA00022801"/>
    </source>
</evidence>
<comment type="caution">
    <text evidence="7">The sequence shown here is derived from an EMBL/GenBank/DDBJ whole genome shotgun (WGS) entry which is preliminary data.</text>
</comment>
<protein>
    <recommendedName>
        <fullName evidence="2">Bis(5'-nucleosyl)-tetraphosphatase [asymmetrical]</fullName>
    </recommendedName>
    <alternativeName>
        <fullName evidence="5">Diadenosine 5',5'''-P1,P4-tetraphosphate asymmetrical hydrolase</fullName>
    </alternativeName>
</protein>
<sequence>MSRFNKVRASGLIIFRRVSEEFEYLLLKSSRPEGHWTPPKGHVDRGESEMEAAIRETEEEAGLRSEQLTVIDGFQRILEYNVEKKPKSVVYWAAELKNPTATVSLSNEHVEFSWAPLVKSCDLAGFPDLVSALEDCEEFLQNFYSK</sequence>
<keyword evidence="8" id="KW-1185">Reference proteome</keyword>
<evidence type="ECO:0000313" key="7">
    <source>
        <dbReference type="EMBL" id="KAK8729485.1"/>
    </source>
</evidence>
<keyword evidence="4" id="KW-0378">Hydrolase</keyword>
<evidence type="ECO:0000256" key="5">
    <source>
        <dbReference type="ARBA" id="ARBA00032644"/>
    </source>
</evidence>
<dbReference type="InterPro" id="IPR000086">
    <property type="entry name" value="NUDIX_hydrolase_dom"/>
</dbReference>
<dbReference type="PANTHER" id="PTHR21340">
    <property type="entry name" value="DIADENOSINE 5,5-P1,P4-TETRAPHOSPHATE PYROPHOSPHOHYDROLASE MUTT"/>
    <property type="match status" value="1"/>
</dbReference>
<evidence type="ECO:0000256" key="2">
    <source>
        <dbReference type="ARBA" id="ARBA00018911"/>
    </source>
</evidence>
<dbReference type="InterPro" id="IPR003565">
    <property type="entry name" value="Tetra_PHTase"/>
</dbReference>
<name>A0AAW0WEP3_CHEQU</name>
<gene>
    <name evidence="7" type="ORF">OTU49_008495</name>
</gene>
<dbReference type="Gene3D" id="3.90.79.10">
    <property type="entry name" value="Nucleoside Triphosphate Pyrophosphohydrolase"/>
    <property type="match status" value="1"/>
</dbReference>
<dbReference type="PROSITE" id="PS00893">
    <property type="entry name" value="NUDIX_BOX"/>
    <property type="match status" value="1"/>
</dbReference>
<dbReference type="GO" id="GO:0000166">
    <property type="term" value="F:nucleotide binding"/>
    <property type="evidence" value="ECO:0007669"/>
    <property type="project" value="UniProtKB-KW"/>
</dbReference>
<dbReference type="PRINTS" id="PR01405">
    <property type="entry name" value="TETRPHPHTASE"/>
</dbReference>
<feature type="domain" description="Nudix hydrolase" evidence="6">
    <location>
        <begin position="5"/>
        <end position="137"/>
    </location>
</feature>
<proteinExistence type="inferred from homology"/>
<dbReference type="GO" id="GO:0006167">
    <property type="term" value="P:AMP biosynthetic process"/>
    <property type="evidence" value="ECO:0007669"/>
    <property type="project" value="TreeGrafter"/>
</dbReference>
<dbReference type="GO" id="GO:0004081">
    <property type="term" value="F:bis(5'-nucleosyl)-tetraphosphatase (asymmetrical) activity"/>
    <property type="evidence" value="ECO:0007669"/>
    <property type="project" value="TreeGrafter"/>
</dbReference>
<dbReference type="Proteomes" id="UP001445076">
    <property type="component" value="Unassembled WGS sequence"/>
</dbReference>
<dbReference type="EMBL" id="JARKIK010000067">
    <property type="protein sequence ID" value="KAK8729485.1"/>
    <property type="molecule type" value="Genomic_DNA"/>
</dbReference>
<dbReference type="InterPro" id="IPR051325">
    <property type="entry name" value="Nudix_hydrolase_domain"/>
</dbReference>
<keyword evidence="3" id="KW-0547">Nucleotide-binding</keyword>
<reference evidence="7 8" key="1">
    <citation type="journal article" date="2024" name="BMC Genomics">
        <title>Genome assembly of redclaw crayfish (Cherax quadricarinatus) provides insights into its immune adaptation and hypoxia tolerance.</title>
        <authorList>
            <person name="Liu Z."/>
            <person name="Zheng J."/>
            <person name="Li H."/>
            <person name="Fang K."/>
            <person name="Wang S."/>
            <person name="He J."/>
            <person name="Zhou D."/>
            <person name="Weng S."/>
            <person name="Chi M."/>
            <person name="Gu Z."/>
            <person name="He J."/>
            <person name="Li F."/>
            <person name="Wang M."/>
        </authorList>
    </citation>
    <scope>NUCLEOTIDE SEQUENCE [LARGE SCALE GENOMIC DNA]</scope>
    <source>
        <strain evidence="7">ZL_2023a</strain>
    </source>
</reference>
<comment type="similarity">
    <text evidence="1">Belongs to the Nudix hydrolase family.</text>
</comment>
<evidence type="ECO:0000259" key="6">
    <source>
        <dbReference type="PROSITE" id="PS51462"/>
    </source>
</evidence>